<organism evidence="2 3">
    <name type="scientific">Eumeta variegata</name>
    <name type="common">Bagworm moth</name>
    <name type="synonym">Eumeta japonica</name>
    <dbReference type="NCBI Taxonomy" id="151549"/>
    <lineage>
        <taxon>Eukaryota</taxon>
        <taxon>Metazoa</taxon>
        <taxon>Ecdysozoa</taxon>
        <taxon>Arthropoda</taxon>
        <taxon>Hexapoda</taxon>
        <taxon>Insecta</taxon>
        <taxon>Pterygota</taxon>
        <taxon>Neoptera</taxon>
        <taxon>Endopterygota</taxon>
        <taxon>Lepidoptera</taxon>
        <taxon>Glossata</taxon>
        <taxon>Ditrysia</taxon>
        <taxon>Tineoidea</taxon>
        <taxon>Psychidae</taxon>
        <taxon>Oiketicinae</taxon>
        <taxon>Eumeta</taxon>
    </lineage>
</organism>
<protein>
    <submittedName>
        <fullName evidence="2">Uncharacterized protein</fullName>
    </submittedName>
</protein>
<proteinExistence type="predicted"/>
<gene>
    <name evidence="2" type="ORF">EVAR_94591_1</name>
</gene>
<evidence type="ECO:0000313" key="3">
    <source>
        <dbReference type="Proteomes" id="UP000299102"/>
    </source>
</evidence>
<dbReference type="AlphaFoldDB" id="A0A4C1UUT7"/>
<evidence type="ECO:0000256" key="1">
    <source>
        <dbReference type="SAM" id="MobiDB-lite"/>
    </source>
</evidence>
<accession>A0A4C1UUT7</accession>
<name>A0A4C1UUT7_EUMVA</name>
<comment type="caution">
    <text evidence="2">The sequence shown here is derived from an EMBL/GenBank/DDBJ whole genome shotgun (WGS) entry which is preliminary data.</text>
</comment>
<sequence>MTGIEIIVKPAPSVDAKDEGVHSTSTRAELRAKASQKSSPAYRIPSCIEVLCVLTVQNEKCSRRRDLINIHELASTKSCVVHLGRYERTAHAERGLAVGGVKGKSVIRPAISHGPRINNTAAHTPMTLQYLKEIRRAAHGRGAAHAR</sequence>
<keyword evidence="3" id="KW-1185">Reference proteome</keyword>
<evidence type="ECO:0000313" key="2">
    <source>
        <dbReference type="EMBL" id="GBP29752.1"/>
    </source>
</evidence>
<dbReference type="EMBL" id="BGZK01000224">
    <property type="protein sequence ID" value="GBP29752.1"/>
    <property type="molecule type" value="Genomic_DNA"/>
</dbReference>
<feature type="region of interest" description="Disordered" evidence="1">
    <location>
        <begin position="15"/>
        <end position="35"/>
    </location>
</feature>
<reference evidence="2 3" key="1">
    <citation type="journal article" date="2019" name="Commun. Biol.">
        <title>The bagworm genome reveals a unique fibroin gene that provides high tensile strength.</title>
        <authorList>
            <person name="Kono N."/>
            <person name="Nakamura H."/>
            <person name="Ohtoshi R."/>
            <person name="Tomita M."/>
            <person name="Numata K."/>
            <person name="Arakawa K."/>
        </authorList>
    </citation>
    <scope>NUCLEOTIDE SEQUENCE [LARGE SCALE GENOMIC DNA]</scope>
</reference>
<dbReference type="Proteomes" id="UP000299102">
    <property type="component" value="Unassembled WGS sequence"/>
</dbReference>